<evidence type="ECO:0000256" key="5">
    <source>
        <dbReference type="SAM" id="MobiDB-lite"/>
    </source>
</evidence>
<dbReference type="GO" id="GO:0005385">
    <property type="term" value="F:zinc ion transmembrane transporter activity"/>
    <property type="evidence" value="ECO:0007669"/>
    <property type="project" value="TreeGrafter"/>
</dbReference>
<feature type="region of interest" description="Disordered" evidence="5">
    <location>
        <begin position="236"/>
        <end position="264"/>
    </location>
</feature>
<feature type="transmembrane region" description="Helical" evidence="6">
    <location>
        <begin position="6"/>
        <end position="28"/>
    </location>
</feature>
<evidence type="ECO:0000313" key="8">
    <source>
        <dbReference type="Proteomes" id="UP001412239"/>
    </source>
</evidence>
<feature type="transmembrane region" description="Helical" evidence="6">
    <location>
        <begin position="48"/>
        <end position="69"/>
    </location>
</feature>
<feature type="transmembrane region" description="Helical" evidence="6">
    <location>
        <begin position="424"/>
        <end position="442"/>
    </location>
</feature>
<evidence type="ECO:0000256" key="1">
    <source>
        <dbReference type="ARBA" id="ARBA00004141"/>
    </source>
</evidence>
<gene>
    <name evidence="7" type="ORF">GSTUAT00006028001</name>
</gene>
<evidence type="ECO:0000256" key="2">
    <source>
        <dbReference type="ARBA" id="ARBA00022692"/>
    </source>
</evidence>
<keyword evidence="2 6" id="KW-0812">Transmembrane</keyword>
<keyword evidence="8" id="KW-1185">Reference proteome</keyword>
<dbReference type="GO" id="GO:0016020">
    <property type="term" value="C:membrane"/>
    <property type="evidence" value="ECO:0007669"/>
    <property type="project" value="UniProtKB-SubCell"/>
</dbReference>
<keyword evidence="3 6" id="KW-1133">Transmembrane helix</keyword>
<dbReference type="PANTHER" id="PTHR11040">
    <property type="entry name" value="ZINC/IRON TRANSPORTER"/>
    <property type="match status" value="1"/>
</dbReference>
<dbReference type="PROSITE" id="PS51257">
    <property type="entry name" value="PROKAR_LIPOPROTEIN"/>
    <property type="match status" value="1"/>
</dbReference>
<organism evidence="7 8">
    <name type="scientific">Tuber aestivum</name>
    <name type="common">summer truffle</name>
    <dbReference type="NCBI Taxonomy" id="59557"/>
    <lineage>
        <taxon>Eukaryota</taxon>
        <taxon>Fungi</taxon>
        <taxon>Dikarya</taxon>
        <taxon>Ascomycota</taxon>
        <taxon>Pezizomycotina</taxon>
        <taxon>Pezizomycetes</taxon>
        <taxon>Pezizales</taxon>
        <taxon>Tuberaceae</taxon>
        <taxon>Tuber</taxon>
    </lineage>
</organism>
<feature type="compositionally biased region" description="Basic residues" evidence="5">
    <location>
        <begin position="238"/>
        <end position="261"/>
    </location>
</feature>
<protein>
    <recommendedName>
        <fullName evidence="9">Zinc/iron permease</fullName>
    </recommendedName>
</protein>
<proteinExistence type="predicted"/>
<dbReference type="PANTHER" id="PTHR11040:SF210">
    <property type="entry name" value="ZINC-REGULATED TRANSPORTER 3"/>
    <property type="match status" value="1"/>
</dbReference>
<feature type="transmembrane region" description="Helical" evidence="6">
    <location>
        <begin position="357"/>
        <end position="379"/>
    </location>
</feature>
<feature type="compositionally biased region" description="Basic residues" evidence="5">
    <location>
        <begin position="125"/>
        <end position="135"/>
    </location>
</feature>
<feature type="transmembrane region" description="Helical" evidence="6">
    <location>
        <begin position="323"/>
        <end position="350"/>
    </location>
</feature>
<feature type="region of interest" description="Disordered" evidence="5">
    <location>
        <begin position="124"/>
        <end position="150"/>
    </location>
</feature>
<reference evidence="7" key="1">
    <citation type="submission" date="2015-10" db="EMBL/GenBank/DDBJ databases">
        <authorList>
            <person name="Regsiter A."/>
            <person name="william w."/>
        </authorList>
    </citation>
    <scope>NUCLEOTIDE SEQUENCE</scope>
    <source>
        <strain evidence="7">Montdore</strain>
    </source>
</reference>
<feature type="transmembrane region" description="Helical" evidence="6">
    <location>
        <begin position="391"/>
        <end position="412"/>
    </location>
</feature>
<feature type="compositionally biased region" description="Basic and acidic residues" evidence="5">
    <location>
        <begin position="136"/>
        <end position="147"/>
    </location>
</feature>
<keyword evidence="4 6" id="KW-0472">Membrane</keyword>
<comment type="subcellular location">
    <subcellularLocation>
        <location evidence="1">Membrane</location>
        <topology evidence="1">Multi-pass membrane protein</topology>
    </subcellularLocation>
</comment>
<name>A0A292PQI2_9PEZI</name>
<dbReference type="InterPro" id="IPR003689">
    <property type="entry name" value="ZIP"/>
</dbReference>
<sequence length="444" mass="47435">MDQRGWILACASGAACVLGSTIICLDALLRHLPFRRFQNFSIRESSTFLAASLSLSFGVMFFSALYGMLPKSREYLLTSGHTPMTANAVLMTAFLSGVGGLQIVSELLHYCLPSSIVNCDEHGRVNTRGRGRRRGRNEGRGGMDERAPLLGRQDSVVRKISASVSNLVRGCVGGAEGKCYGFSDHDCEQKCAGERVAIPGSSGSPLPSHGDGEEVSINRDLERGYRSNSHEAAPIHHEPHHHHHHHHHHHGHPHSHSRPSRSRSAISATILTAGDVDPSAPGHHHVADNQFLSIGVQTSIAIAIHKIPEGFITYTTNHANPTLALPLFLAIFIHNITEGFAMSLPLYLALKSRTYAILWASLLGGLSQPLGAGIAALGLLHGGGKVAGHEWGYGVLFAVTSGIMCSVGLQLFSQAVGLHHGGRVPFVWGFLGMGIVGASFGVSN</sequence>
<evidence type="ECO:0000256" key="3">
    <source>
        <dbReference type="ARBA" id="ARBA00022989"/>
    </source>
</evidence>
<dbReference type="EMBL" id="LN891066">
    <property type="protein sequence ID" value="CUS09892.1"/>
    <property type="molecule type" value="Genomic_DNA"/>
</dbReference>
<dbReference type="AlphaFoldDB" id="A0A292PQI2"/>
<accession>A0A292PQI2</accession>
<evidence type="ECO:0000313" key="7">
    <source>
        <dbReference type="EMBL" id="CUS09892.1"/>
    </source>
</evidence>
<evidence type="ECO:0000256" key="6">
    <source>
        <dbReference type="SAM" id="Phobius"/>
    </source>
</evidence>
<dbReference type="Proteomes" id="UP001412239">
    <property type="component" value="Unassembled WGS sequence"/>
</dbReference>
<dbReference type="Pfam" id="PF02535">
    <property type="entry name" value="Zip"/>
    <property type="match status" value="1"/>
</dbReference>
<evidence type="ECO:0000256" key="4">
    <source>
        <dbReference type="ARBA" id="ARBA00023136"/>
    </source>
</evidence>
<evidence type="ECO:0008006" key="9">
    <source>
        <dbReference type="Google" id="ProtNLM"/>
    </source>
</evidence>